<dbReference type="Gene3D" id="3.30.360.10">
    <property type="entry name" value="Dihydrodipicolinate Reductase, domain 2"/>
    <property type="match status" value="1"/>
</dbReference>
<dbReference type="SMART" id="SM00846">
    <property type="entry name" value="Gp_dh_N"/>
    <property type="match status" value="1"/>
</dbReference>
<dbReference type="NCBIfam" id="TIGR01546">
    <property type="entry name" value="GAPDH-II_archae"/>
    <property type="match status" value="1"/>
</dbReference>
<comment type="caution">
    <text evidence="5">The sequence shown here is derived from an EMBL/GenBank/DDBJ whole genome shotgun (WGS) entry which is preliminary data.</text>
</comment>
<dbReference type="InterPro" id="IPR036291">
    <property type="entry name" value="NAD(P)-bd_dom_sf"/>
</dbReference>
<evidence type="ECO:0000256" key="2">
    <source>
        <dbReference type="ARBA" id="ARBA00023002"/>
    </source>
</evidence>
<dbReference type="GO" id="GO:0043891">
    <property type="term" value="F:glyceraldehyde-3-phosphate dehydrogenase [NAD(P)+] (phosphorylating) activity"/>
    <property type="evidence" value="ECO:0007669"/>
    <property type="project" value="UniProtKB-EC"/>
</dbReference>
<dbReference type="InterPro" id="IPR000846">
    <property type="entry name" value="DapB_N"/>
</dbReference>
<dbReference type="InterPro" id="IPR020828">
    <property type="entry name" value="GlycerAld_3-P_DH_NAD(P)-bd"/>
</dbReference>
<protein>
    <submittedName>
        <fullName evidence="5">Type II glyceraldehyde-3-phosphate dehydrogenase</fullName>
        <ecNumber evidence="5">1.2.1.59</ecNumber>
    </submittedName>
</protein>
<dbReference type="Pfam" id="PF01113">
    <property type="entry name" value="DapB_N"/>
    <property type="match status" value="1"/>
</dbReference>
<gene>
    <name evidence="5" type="ORF">OEG84_24620</name>
</gene>
<evidence type="ECO:0000313" key="6">
    <source>
        <dbReference type="Proteomes" id="UP001073227"/>
    </source>
</evidence>
<name>A0ABT3ZG59_9HYPH</name>
<keyword evidence="6" id="KW-1185">Reference proteome</keyword>
<dbReference type="InterPro" id="IPR020831">
    <property type="entry name" value="GlycerAld/Erythrose_P_DH"/>
</dbReference>
<dbReference type="SUPFAM" id="SSF55347">
    <property type="entry name" value="Glyceraldehyde-3-phosphate dehydrogenase-like, C-terminal domain"/>
    <property type="match status" value="1"/>
</dbReference>
<organism evidence="5 6">
    <name type="scientific">Hoeflea algicola</name>
    <dbReference type="NCBI Taxonomy" id="2983763"/>
    <lineage>
        <taxon>Bacteria</taxon>
        <taxon>Pseudomonadati</taxon>
        <taxon>Pseudomonadota</taxon>
        <taxon>Alphaproteobacteria</taxon>
        <taxon>Hyphomicrobiales</taxon>
        <taxon>Rhizobiaceae</taxon>
        <taxon>Hoeflea</taxon>
    </lineage>
</organism>
<reference evidence="5" key="1">
    <citation type="submission" date="2022-10" db="EMBL/GenBank/DDBJ databases">
        <title>Hoeflea sp. G2-23, isolated from marine algae.</title>
        <authorList>
            <person name="Kristyanto S."/>
            <person name="Kim J.M."/>
            <person name="Jeon C.O."/>
        </authorList>
    </citation>
    <scope>NUCLEOTIDE SEQUENCE</scope>
    <source>
        <strain evidence="5">G2-23</strain>
    </source>
</reference>
<dbReference type="CDD" id="cd02278">
    <property type="entry name" value="GAPDH_II_N"/>
    <property type="match status" value="1"/>
</dbReference>
<sequence length="356" mass="38296">MATSTKTRVAVNGYGVIGKRVAEAVTRQDDMILAGVCDVTTDWRLHIAAERGYRLFGATPDSAAAMRTAGLAIRGGLDDLLAVSDIIVDCTPKKIAAQNITTYRRQGVKFILQGGEKHEVTGHSFVAEANFASAVGRDATRVVSCNTTSMVRTLTALKQAGLLRKARGTLLRRATDPWESHLGGIMNTLVPEPNIPSHQGPDAQSVDPELDVVTMAVKVPETLGHLHYWSVELTRPVGKDDILDAFRTSSRIALIRMDSGLSALNAVKEWIADLGRPHGDLYEVALWEDMLTVQGNELFYAYMVDNQAIVIPETIDAIRALTGMEKNASASIEKTNKALGIGISPTGRGAGGNAHL</sequence>
<dbReference type="RefSeq" id="WP_267656528.1">
    <property type="nucleotide sequence ID" value="NZ_JAOVZR010000003.1"/>
</dbReference>
<accession>A0ABT3ZG59</accession>
<proteinExistence type="inferred from homology"/>
<dbReference type="NCBIfam" id="NF003251">
    <property type="entry name" value="PRK04207.1"/>
    <property type="match status" value="1"/>
</dbReference>
<dbReference type="EC" id="1.2.1.59" evidence="5"/>
<dbReference type="HAMAP" id="MF_00559">
    <property type="entry name" value="G3P_dehdrog_arch"/>
    <property type="match status" value="1"/>
</dbReference>
<keyword evidence="1" id="KW-0521">NADP</keyword>
<dbReference type="CDD" id="cd18127">
    <property type="entry name" value="GAPDH_II_C"/>
    <property type="match status" value="1"/>
</dbReference>
<dbReference type="InterPro" id="IPR006436">
    <property type="entry name" value="Glyceraldehyde-3-P_DH_2_arc"/>
</dbReference>
<dbReference type="PIRSF" id="PIRSF000149">
    <property type="entry name" value="GAP_DH"/>
    <property type="match status" value="1"/>
</dbReference>
<dbReference type="Gene3D" id="3.40.50.720">
    <property type="entry name" value="NAD(P)-binding Rossmann-like Domain"/>
    <property type="match status" value="1"/>
</dbReference>
<keyword evidence="2 5" id="KW-0560">Oxidoreductase</keyword>
<evidence type="ECO:0000313" key="5">
    <source>
        <dbReference type="EMBL" id="MCY0150794.1"/>
    </source>
</evidence>
<dbReference type="EMBL" id="JAOVZR010000003">
    <property type="protein sequence ID" value="MCY0150794.1"/>
    <property type="molecule type" value="Genomic_DNA"/>
</dbReference>
<evidence type="ECO:0000259" key="4">
    <source>
        <dbReference type="SMART" id="SM00846"/>
    </source>
</evidence>
<dbReference type="Proteomes" id="UP001073227">
    <property type="component" value="Unassembled WGS sequence"/>
</dbReference>
<feature type="domain" description="Glyceraldehyde 3-phosphate dehydrogenase NAD(P) binding" evidence="4">
    <location>
        <begin position="7"/>
        <end position="145"/>
    </location>
</feature>
<keyword evidence="3" id="KW-0520">NAD</keyword>
<evidence type="ECO:0000256" key="3">
    <source>
        <dbReference type="ARBA" id="ARBA00023027"/>
    </source>
</evidence>
<evidence type="ECO:0000256" key="1">
    <source>
        <dbReference type="ARBA" id="ARBA00022857"/>
    </source>
</evidence>
<dbReference type="InterPro" id="IPR020829">
    <property type="entry name" value="GlycerAld_3-P_DH_cat"/>
</dbReference>
<dbReference type="Pfam" id="PF02800">
    <property type="entry name" value="Gp_dh_C"/>
    <property type="match status" value="1"/>
</dbReference>
<dbReference type="SUPFAM" id="SSF51735">
    <property type="entry name" value="NAD(P)-binding Rossmann-fold domains"/>
    <property type="match status" value="1"/>
</dbReference>